<dbReference type="GO" id="GO:0020037">
    <property type="term" value="F:heme binding"/>
    <property type="evidence" value="ECO:0007669"/>
    <property type="project" value="InterPro"/>
</dbReference>
<dbReference type="InterPro" id="IPR036396">
    <property type="entry name" value="Cyt_P450_sf"/>
</dbReference>
<dbReference type="OrthoDB" id="2789670at2759"/>
<dbReference type="STRING" id="178035.A0A154P0W9"/>
<comment type="similarity">
    <text evidence="4 14">Belongs to the cytochrome P450 family.</text>
</comment>
<evidence type="ECO:0000256" key="5">
    <source>
        <dbReference type="ARBA" id="ARBA00022617"/>
    </source>
</evidence>
<dbReference type="InterPro" id="IPR050476">
    <property type="entry name" value="Insect_CytP450_Detox"/>
</dbReference>
<organism evidence="15 16">
    <name type="scientific">Dufourea novaeangliae</name>
    <name type="common">Sweat bee</name>
    <dbReference type="NCBI Taxonomy" id="178035"/>
    <lineage>
        <taxon>Eukaryota</taxon>
        <taxon>Metazoa</taxon>
        <taxon>Ecdysozoa</taxon>
        <taxon>Arthropoda</taxon>
        <taxon>Hexapoda</taxon>
        <taxon>Insecta</taxon>
        <taxon>Pterygota</taxon>
        <taxon>Neoptera</taxon>
        <taxon>Endopterygota</taxon>
        <taxon>Hymenoptera</taxon>
        <taxon>Apocrita</taxon>
        <taxon>Aculeata</taxon>
        <taxon>Apoidea</taxon>
        <taxon>Anthophila</taxon>
        <taxon>Halictidae</taxon>
        <taxon>Rophitinae</taxon>
        <taxon>Dufourea</taxon>
    </lineage>
</organism>
<comment type="cofactor">
    <cofactor evidence="1 13">
        <name>heme</name>
        <dbReference type="ChEBI" id="CHEBI:30413"/>
    </cofactor>
</comment>
<dbReference type="GO" id="GO:0004497">
    <property type="term" value="F:monooxygenase activity"/>
    <property type="evidence" value="ECO:0007669"/>
    <property type="project" value="UniProtKB-KW"/>
</dbReference>
<keyword evidence="8" id="KW-0492">Microsome</keyword>
<dbReference type="PANTHER" id="PTHR24292:SF54">
    <property type="entry name" value="CYP9F3-RELATED"/>
    <property type="match status" value="1"/>
</dbReference>
<dbReference type="PRINTS" id="PR00463">
    <property type="entry name" value="EP450I"/>
</dbReference>
<dbReference type="GO" id="GO:0016705">
    <property type="term" value="F:oxidoreductase activity, acting on paired donors, with incorporation or reduction of molecular oxygen"/>
    <property type="evidence" value="ECO:0007669"/>
    <property type="project" value="InterPro"/>
</dbReference>
<evidence type="ECO:0000256" key="12">
    <source>
        <dbReference type="ARBA" id="ARBA00023136"/>
    </source>
</evidence>
<dbReference type="PRINTS" id="PR00385">
    <property type="entry name" value="P450"/>
</dbReference>
<evidence type="ECO:0000256" key="4">
    <source>
        <dbReference type="ARBA" id="ARBA00010617"/>
    </source>
</evidence>
<dbReference type="AlphaFoldDB" id="A0A154P0W9"/>
<protein>
    <submittedName>
        <fullName evidence="15">Cytochrome P450 9e2</fullName>
    </submittedName>
</protein>
<dbReference type="InterPro" id="IPR017972">
    <property type="entry name" value="Cyt_P450_CS"/>
</dbReference>
<dbReference type="PANTHER" id="PTHR24292">
    <property type="entry name" value="CYTOCHROME P450"/>
    <property type="match status" value="1"/>
</dbReference>
<dbReference type="InterPro" id="IPR002401">
    <property type="entry name" value="Cyt_P450_E_grp-I"/>
</dbReference>
<reference evidence="15 16" key="1">
    <citation type="submission" date="2015-07" db="EMBL/GenBank/DDBJ databases">
        <title>The genome of Dufourea novaeangliae.</title>
        <authorList>
            <person name="Pan H."/>
            <person name="Kapheim K."/>
        </authorList>
    </citation>
    <scope>NUCLEOTIDE SEQUENCE [LARGE SCALE GENOMIC DNA]</scope>
    <source>
        <strain evidence="15">0120121106</strain>
        <tissue evidence="15">Whole body</tissue>
    </source>
</reference>
<evidence type="ECO:0000256" key="11">
    <source>
        <dbReference type="ARBA" id="ARBA00023033"/>
    </source>
</evidence>
<evidence type="ECO:0000256" key="6">
    <source>
        <dbReference type="ARBA" id="ARBA00022723"/>
    </source>
</evidence>
<keyword evidence="10 13" id="KW-0408">Iron</keyword>
<dbReference type="Gene3D" id="1.10.630.10">
    <property type="entry name" value="Cytochrome P450"/>
    <property type="match status" value="1"/>
</dbReference>
<comment type="subcellular location">
    <subcellularLocation>
        <location evidence="3">Endoplasmic reticulum membrane</location>
        <topology evidence="3">Peripheral membrane protein</topology>
    </subcellularLocation>
    <subcellularLocation>
        <location evidence="2">Microsome membrane</location>
        <topology evidence="2">Peripheral membrane protein</topology>
    </subcellularLocation>
</comment>
<gene>
    <name evidence="15" type="ORF">WN55_04515</name>
</gene>
<dbReference type="Pfam" id="PF00067">
    <property type="entry name" value="p450"/>
    <property type="match status" value="1"/>
</dbReference>
<keyword evidence="5 13" id="KW-0349">Heme</keyword>
<keyword evidence="12" id="KW-0472">Membrane</keyword>
<evidence type="ECO:0000256" key="2">
    <source>
        <dbReference type="ARBA" id="ARBA00004174"/>
    </source>
</evidence>
<accession>A0A154P0W9</accession>
<dbReference type="GO" id="GO:0005506">
    <property type="term" value="F:iron ion binding"/>
    <property type="evidence" value="ECO:0007669"/>
    <property type="project" value="InterPro"/>
</dbReference>
<name>A0A154P0W9_DUFNO</name>
<dbReference type="EMBL" id="KQ434796">
    <property type="protein sequence ID" value="KZC05575.1"/>
    <property type="molecule type" value="Genomic_DNA"/>
</dbReference>
<dbReference type="CDD" id="cd11056">
    <property type="entry name" value="CYP6-like"/>
    <property type="match status" value="1"/>
</dbReference>
<dbReference type="SUPFAM" id="SSF48264">
    <property type="entry name" value="Cytochrome P450"/>
    <property type="match status" value="1"/>
</dbReference>
<evidence type="ECO:0000256" key="3">
    <source>
        <dbReference type="ARBA" id="ARBA00004406"/>
    </source>
</evidence>
<keyword evidence="7" id="KW-0256">Endoplasmic reticulum</keyword>
<sequence length="481" mass="54748">MPPIPVFGNLGGLVFKTESMADMLKKIYNLHHDAKYVGIYDFNNPVVLLRDIELIKSITIKNFEAFPDHRSFTDRKLDPLLGGGLFMLKGEEWKDTRNQVTPTFTSSKLKGMFALMSDIAIYFTDYLYRLPEKERELELKTLLTKYTNDVIATCVFGIAVNSIEDPKNAIYVNGRNATNITGSFRALKFHILRRWTSLARLLDIKLIPSHLSKFFEDLIEDTMNHREANGIYRPDMLQSLMETKKKNTTIDVPCHAFSFFFGGYDTVSSQACLTIYDLATNPEIQERLQQEIDQVLEKTQGEMSYDTIVGMEYLDAVLNESMRLHPTSFIMDRMCAKDFELPPALPGHKSFTIRKGMSVWIPIYAIQCDPNHFQDPDKFNPARFLQDGKRIVNSGKFFPFGAGPRSCAGNRFAVIEIKILLFHLFARCVMKPCSKTTIPLEMSKGAIILTAANGFWLKVEPREHVSPFLNSVVPNGTSKTE</sequence>
<keyword evidence="11 14" id="KW-0503">Monooxygenase</keyword>
<keyword evidence="16" id="KW-1185">Reference proteome</keyword>
<dbReference type="PROSITE" id="PS00086">
    <property type="entry name" value="CYTOCHROME_P450"/>
    <property type="match status" value="1"/>
</dbReference>
<evidence type="ECO:0000256" key="7">
    <source>
        <dbReference type="ARBA" id="ARBA00022824"/>
    </source>
</evidence>
<evidence type="ECO:0000256" key="9">
    <source>
        <dbReference type="ARBA" id="ARBA00023002"/>
    </source>
</evidence>
<dbReference type="InterPro" id="IPR001128">
    <property type="entry name" value="Cyt_P450"/>
</dbReference>
<evidence type="ECO:0000256" key="8">
    <source>
        <dbReference type="ARBA" id="ARBA00022848"/>
    </source>
</evidence>
<keyword evidence="9 14" id="KW-0560">Oxidoreductase</keyword>
<keyword evidence="6 13" id="KW-0479">Metal-binding</keyword>
<evidence type="ECO:0000256" key="1">
    <source>
        <dbReference type="ARBA" id="ARBA00001971"/>
    </source>
</evidence>
<feature type="binding site" description="axial binding residue" evidence="13">
    <location>
        <position position="407"/>
    </location>
    <ligand>
        <name>heme</name>
        <dbReference type="ChEBI" id="CHEBI:30413"/>
    </ligand>
    <ligandPart>
        <name>Fe</name>
        <dbReference type="ChEBI" id="CHEBI:18248"/>
    </ligandPart>
</feature>
<dbReference type="GO" id="GO:0005789">
    <property type="term" value="C:endoplasmic reticulum membrane"/>
    <property type="evidence" value="ECO:0007669"/>
    <property type="project" value="UniProtKB-SubCell"/>
</dbReference>
<dbReference type="Proteomes" id="UP000076502">
    <property type="component" value="Unassembled WGS sequence"/>
</dbReference>
<evidence type="ECO:0000313" key="15">
    <source>
        <dbReference type="EMBL" id="KZC05575.1"/>
    </source>
</evidence>
<evidence type="ECO:0000256" key="13">
    <source>
        <dbReference type="PIRSR" id="PIRSR602401-1"/>
    </source>
</evidence>
<evidence type="ECO:0000313" key="16">
    <source>
        <dbReference type="Proteomes" id="UP000076502"/>
    </source>
</evidence>
<dbReference type="FunFam" id="1.10.630.10:FF:000042">
    <property type="entry name" value="Cytochrome P450"/>
    <property type="match status" value="1"/>
</dbReference>
<evidence type="ECO:0000256" key="14">
    <source>
        <dbReference type="RuleBase" id="RU000461"/>
    </source>
</evidence>
<evidence type="ECO:0000256" key="10">
    <source>
        <dbReference type="ARBA" id="ARBA00023004"/>
    </source>
</evidence>
<proteinExistence type="inferred from homology"/>